<dbReference type="SUPFAM" id="SSF109604">
    <property type="entry name" value="HD-domain/PDEase-like"/>
    <property type="match status" value="1"/>
</dbReference>
<reference evidence="4 5" key="1">
    <citation type="submission" date="2023-07" db="EMBL/GenBank/DDBJ databases">
        <title>Paenibacillus sp. JX-17 nov. isolated from soil.</title>
        <authorList>
            <person name="Wan Y."/>
            <person name="Liu B."/>
        </authorList>
    </citation>
    <scope>NUCLEOTIDE SEQUENCE [LARGE SCALE GENOMIC DNA]</scope>
    <source>
        <strain evidence="4 5">JX-17</strain>
    </source>
</reference>
<dbReference type="Pfam" id="PF13487">
    <property type="entry name" value="HD_5"/>
    <property type="match status" value="1"/>
</dbReference>
<evidence type="ECO:0000313" key="4">
    <source>
        <dbReference type="EMBL" id="MDO7906797.1"/>
    </source>
</evidence>
<dbReference type="NCBIfam" id="TIGR00254">
    <property type="entry name" value="GGDEF"/>
    <property type="match status" value="1"/>
</dbReference>
<evidence type="ECO:0000256" key="1">
    <source>
        <dbReference type="SAM" id="Phobius"/>
    </source>
</evidence>
<feature type="transmembrane region" description="Helical" evidence="1">
    <location>
        <begin position="16"/>
        <end position="33"/>
    </location>
</feature>
<dbReference type="InterPro" id="IPR043128">
    <property type="entry name" value="Rev_trsase/Diguanyl_cyclase"/>
</dbReference>
<evidence type="ECO:0000259" key="2">
    <source>
        <dbReference type="PROSITE" id="PS50887"/>
    </source>
</evidence>
<keyword evidence="4" id="KW-0548">Nucleotidyltransferase</keyword>
<dbReference type="InterPro" id="IPR037522">
    <property type="entry name" value="HD_GYP_dom"/>
</dbReference>
<accession>A0ABT9CC12</accession>
<feature type="transmembrane region" description="Helical" evidence="1">
    <location>
        <begin position="78"/>
        <end position="106"/>
    </location>
</feature>
<dbReference type="InterPro" id="IPR029787">
    <property type="entry name" value="Nucleotide_cyclase"/>
</dbReference>
<dbReference type="SMART" id="SM00471">
    <property type="entry name" value="HDc"/>
    <property type="match status" value="1"/>
</dbReference>
<gene>
    <name evidence="4" type="ORF">Q5741_10210</name>
</gene>
<keyword evidence="1" id="KW-0472">Membrane</keyword>
<dbReference type="PROSITE" id="PS50887">
    <property type="entry name" value="GGDEF"/>
    <property type="match status" value="1"/>
</dbReference>
<dbReference type="PANTHER" id="PTHR43155:SF2">
    <property type="entry name" value="CYCLIC DI-GMP PHOSPHODIESTERASE PA4108"/>
    <property type="match status" value="1"/>
</dbReference>
<proteinExistence type="predicted"/>
<dbReference type="PROSITE" id="PS51832">
    <property type="entry name" value="HD_GYP"/>
    <property type="match status" value="1"/>
</dbReference>
<evidence type="ECO:0000313" key="5">
    <source>
        <dbReference type="Proteomes" id="UP001240171"/>
    </source>
</evidence>
<feature type="transmembrane region" description="Helical" evidence="1">
    <location>
        <begin position="147"/>
        <end position="171"/>
    </location>
</feature>
<dbReference type="GO" id="GO:0052621">
    <property type="term" value="F:diguanylate cyclase activity"/>
    <property type="evidence" value="ECO:0007669"/>
    <property type="project" value="UniProtKB-EC"/>
</dbReference>
<dbReference type="Pfam" id="PF00990">
    <property type="entry name" value="GGDEF"/>
    <property type="match status" value="1"/>
</dbReference>
<dbReference type="SMART" id="SM00267">
    <property type="entry name" value="GGDEF"/>
    <property type="match status" value="1"/>
</dbReference>
<feature type="transmembrane region" description="Helical" evidence="1">
    <location>
        <begin position="45"/>
        <end position="63"/>
    </location>
</feature>
<feature type="domain" description="HD-GYP" evidence="3">
    <location>
        <begin position="417"/>
        <end position="612"/>
    </location>
</feature>
<dbReference type="EMBL" id="JAUQTB010000004">
    <property type="protein sequence ID" value="MDO7906797.1"/>
    <property type="molecule type" value="Genomic_DNA"/>
</dbReference>
<keyword evidence="4" id="KW-0808">Transferase</keyword>
<dbReference type="Gene3D" id="1.10.3210.10">
    <property type="entry name" value="Hypothetical protein af1432"/>
    <property type="match status" value="1"/>
</dbReference>
<dbReference type="Gene3D" id="3.30.70.270">
    <property type="match status" value="1"/>
</dbReference>
<dbReference type="InterPro" id="IPR003607">
    <property type="entry name" value="HD/PDEase_dom"/>
</dbReference>
<dbReference type="Proteomes" id="UP001240171">
    <property type="component" value="Unassembled WGS sequence"/>
</dbReference>
<dbReference type="InterPro" id="IPR000160">
    <property type="entry name" value="GGDEF_dom"/>
</dbReference>
<sequence>MSKFHTLVRRFEPGNLYLAVLCVAGLAAFIHTNQWSYFRYSTSDWVLVYTMLGAALMMEYFTFQLPPEGNTQSMDSSIYLACIFIYGSELSLSVLLLSSIIVAVYNRKINVWRHMANFSVYCLMIFVSSYVYIWAGGIAGPLDNENLLPYFLALTAYCVTNAIAIGLYYFIRFRYSLYDSLRGFFAESLLVYLCTLILSLILTVLIVHNGILGLLLFLGITILLSHAFKQLFDMYRKIEEKANMDRRTGLFNHSYFENILEVEMHKAKAEGTPLTLALIDIDDFKKYNDHFGHLKGDQLLGFLGERLKQESEGSEVTVSRYGGEEFTLLMPGMELEEAYRYIDRIRKKLNDTYFDGVEIFPHGCLSFSAGVAPYQIDLYDKSQLVDQADKALYYAKKQGKNVVHAYGSHNSIEQEINLGQEIHDIEQQLNLFIYKDIGTFKHSKRVFKYAMDMSEVLQLQPQEKRTFVLGALIHDIGKLELPWNVLNKKEKLTDEEWELIKSHVTWGKRIASTNENFKELIPYIELHHERYDGKGYPYGFRGSEIPRLCRMLTIIDSFDAMTTERPYQQTKSVEQAITELRACAGTQFDPELTELFIRYIQDLHHMHVSSKEENDELVSPMLD</sequence>
<evidence type="ECO:0000259" key="3">
    <source>
        <dbReference type="PROSITE" id="PS51832"/>
    </source>
</evidence>
<comment type="caution">
    <text evidence="4">The sequence shown here is derived from an EMBL/GenBank/DDBJ whole genome shotgun (WGS) entry which is preliminary data.</text>
</comment>
<dbReference type="EC" id="2.7.7.65" evidence="4"/>
<organism evidence="4 5">
    <name type="scientific">Paenibacillus lacisoli</name>
    <dbReference type="NCBI Taxonomy" id="3064525"/>
    <lineage>
        <taxon>Bacteria</taxon>
        <taxon>Bacillati</taxon>
        <taxon>Bacillota</taxon>
        <taxon>Bacilli</taxon>
        <taxon>Bacillales</taxon>
        <taxon>Paenibacillaceae</taxon>
        <taxon>Paenibacillus</taxon>
    </lineage>
</organism>
<feature type="domain" description="GGDEF" evidence="2">
    <location>
        <begin position="272"/>
        <end position="408"/>
    </location>
</feature>
<dbReference type="SUPFAM" id="SSF55073">
    <property type="entry name" value="Nucleotide cyclase"/>
    <property type="match status" value="1"/>
</dbReference>
<dbReference type="CDD" id="cd01949">
    <property type="entry name" value="GGDEF"/>
    <property type="match status" value="1"/>
</dbReference>
<dbReference type="PANTHER" id="PTHR43155">
    <property type="entry name" value="CYCLIC DI-GMP PHOSPHODIESTERASE PA4108-RELATED"/>
    <property type="match status" value="1"/>
</dbReference>
<feature type="transmembrane region" description="Helical" evidence="1">
    <location>
        <begin position="183"/>
        <end position="205"/>
    </location>
</feature>
<name>A0ABT9CC12_9BACL</name>
<feature type="transmembrane region" description="Helical" evidence="1">
    <location>
        <begin position="211"/>
        <end position="228"/>
    </location>
</feature>
<keyword evidence="1" id="KW-0812">Transmembrane</keyword>
<dbReference type="CDD" id="cd00077">
    <property type="entry name" value="HDc"/>
    <property type="match status" value="1"/>
</dbReference>
<keyword evidence="1" id="KW-1133">Transmembrane helix</keyword>
<keyword evidence="5" id="KW-1185">Reference proteome</keyword>
<protein>
    <submittedName>
        <fullName evidence="4">Diguanylate cyclase</fullName>
        <ecNumber evidence="4">2.7.7.65</ecNumber>
    </submittedName>
</protein>
<feature type="transmembrane region" description="Helical" evidence="1">
    <location>
        <begin position="118"/>
        <end position="135"/>
    </location>
</feature>